<evidence type="ECO:0000313" key="7">
    <source>
        <dbReference type="EnsemblMetazoa" id="AMAM005340-PA"/>
    </source>
</evidence>
<evidence type="ECO:0000256" key="4">
    <source>
        <dbReference type="ARBA" id="ARBA00022900"/>
    </source>
</evidence>
<dbReference type="GO" id="GO:0004867">
    <property type="term" value="F:serine-type endopeptidase inhibitor activity"/>
    <property type="evidence" value="ECO:0007669"/>
    <property type="project" value="UniProtKB-KW"/>
</dbReference>
<organism evidence="7 8">
    <name type="scientific">Anopheles maculatus</name>
    <dbReference type="NCBI Taxonomy" id="74869"/>
    <lineage>
        <taxon>Eukaryota</taxon>
        <taxon>Metazoa</taxon>
        <taxon>Ecdysozoa</taxon>
        <taxon>Arthropoda</taxon>
        <taxon>Hexapoda</taxon>
        <taxon>Insecta</taxon>
        <taxon>Pterygota</taxon>
        <taxon>Neoptera</taxon>
        <taxon>Endopterygota</taxon>
        <taxon>Diptera</taxon>
        <taxon>Nematocera</taxon>
        <taxon>Culicoidea</taxon>
        <taxon>Culicidae</taxon>
        <taxon>Anophelinae</taxon>
        <taxon>Anopheles</taxon>
        <taxon>Anopheles maculatus group</taxon>
    </lineage>
</organism>
<dbReference type="VEuPathDB" id="VectorBase:AMAM005340"/>
<proteinExistence type="inferred from homology"/>
<dbReference type="InterPro" id="IPR023795">
    <property type="entry name" value="Serpin_CS"/>
</dbReference>
<dbReference type="InterPro" id="IPR000215">
    <property type="entry name" value="Serpin_fam"/>
</dbReference>
<dbReference type="Pfam" id="PF00079">
    <property type="entry name" value="Serpin"/>
    <property type="match status" value="1"/>
</dbReference>
<dbReference type="PANTHER" id="PTHR11461:SF211">
    <property type="entry name" value="GH10112P-RELATED"/>
    <property type="match status" value="1"/>
</dbReference>
<dbReference type="InterPro" id="IPR036186">
    <property type="entry name" value="Serpin_sf"/>
</dbReference>
<keyword evidence="2" id="KW-0646">Protease inhibitor</keyword>
<dbReference type="Proteomes" id="UP000075901">
    <property type="component" value="Unassembled WGS sequence"/>
</dbReference>
<dbReference type="InterPro" id="IPR042185">
    <property type="entry name" value="Serpin_sf_2"/>
</dbReference>
<keyword evidence="3" id="KW-0732">Signal</keyword>
<dbReference type="InterPro" id="IPR042178">
    <property type="entry name" value="Serpin_sf_1"/>
</dbReference>
<dbReference type="InterPro" id="IPR023796">
    <property type="entry name" value="Serpin_dom"/>
</dbReference>
<dbReference type="PANTHER" id="PTHR11461">
    <property type="entry name" value="SERINE PROTEASE INHIBITOR, SERPIN"/>
    <property type="match status" value="1"/>
</dbReference>
<protein>
    <recommendedName>
        <fullName evidence="6">Serpin domain-containing protein</fullName>
    </recommendedName>
</protein>
<dbReference type="PROSITE" id="PS00284">
    <property type="entry name" value="SERPIN"/>
    <property type="match status" value="1"/>
</dbReference>
<evidence type="ECO:0000313" key="8">
    <source>
        <dbReference type="Proteomes" id="UP000075901"/>
    </source>
</evidence>
<comment type="similarity">
    <text evidence="1 5">Belongs to the serpin family.</text>
</comment>
<name>A0A182SET2_9DIPT</name>
<dbReference type="FunFam" id="3.30.497.10:FF:000006">
    <property type="entry name" value="Plasminogen activator inhibitor 1"/>
    <property type="match status" value="1"/>
</dbReference>
<reference evidence="8" key="1">
    <citation type="submission" date="2013-09" db="EMBL/GenBank/DDBJ databases">
        <title>The Genome Sequence of Anopheles maculatus species B.</title>
        <authorList>
            <consortium name="The Broad Institute Genomics Platform"/>
            <person name="Neafsey D.E."/>
            <person name="Besansky N."/>
            <person name="Howell P."/>
            <person name="Walton C."/>
            <person name="Young S.K."/>
            <person name="Zeng Q."/>
            <person name="Gargeya S."/>
            <person name="Fitzgerald M."/>
            <person name="Haas B."/>
            <person name="Abouelleil A."/>
            <person name="Allen A.W."/>
            <person name="Alvarado L."/>
            <person name="Arachchi H.M."/>
            <person name="Berlin A.M."/>
            <person name="Chapman S.B."/>
            <person name="Gainer-Dewar J."/>
            <person name="Goldberg J."/>
            <person name="Griggs A."/>
            <person name="Gujja S."/>
            <person name="Hansen M."/>
            <person name="Howarth C."/>
            <person name="Imamovic A."/>
            <person name="Ireland A."/>
            <person name="Larimer J."/>
            <person name="McCowan C."/>
            <person name="Murphy C."/>
            <person name="Pearson M."/>
            <person name="Poon T.W."/>
            <person name="Priest M."/>
            <person name="Roberts A."/>
            <person name="Saif S."/>
            <person name="Shea T."/>
            <person name="Sisk P."/>
            <person name="Sykes S."/>
            <person name="Wortman J."/>
            <person name="Nusbaum C."/>
            <person name="Birren B."/>
        </authorList>
    </citation>
    <scope>NUCLEOTIDE SEQUENCE [LARGE SCALE GENOMIC DNA]</scope>
    <source>
        <strain evidence="8">maculatus3</strain>
    </source>
</reference>
<dbReference type="EnsemblMetazoa" id="AMAM005340-RA">
    <property type="protein sequence ID" value="AMAM005340-PA"/>
    <property type="gene ID" value="AMAM005340"/>
</dbReference>
<dbReference type="Gene3D" id="3.30.497.10">
    <property type="entry name" value="Antithrombin, subunit I, domain 2"/>
    <property type="match status" value="1"/>
</dbReference>
<dbReference type="CDD" id="cd19601">
    <property type="entry name" value="serpin42Da-like"/>
    <property type="match status" value="1"/>
</dbReference>
<evidence type="ECO:0000259" key="6">
    <source>
        <dbReference type="SMART" id="SM00093"/>
    </source>
</evidence>
<accession>A0A182SET2</accession>
<dbReference type="Gene3D" id="2.30.39.10">
    <property type="entry name" value="Alpha-1-antitrypsin, domain 1"/>
    <property type="match status" value="1"/>
</dbReference>
<evidence type="ECO:0000256" key="5">
    <source>
        <dbReference type="RuleBase" id="RU000411"/>
    </source>
</evidence>
<evidence type="ECO:0000256" key="1">
    <source>
        <dbReference type="ARBA" id="ARBA00009500"/>
    </source>
</evidence>
<dbReference type="AlphaFoldDB" id="A0A182SET2"/>
<dbReference type="GO" id="GO:0005615">
    <property type="term" value="C:extracellular space"/>
    <property type="evidence" value="ECO:0007669"/>
    <property type="project" value="InterPro"/>
</dbReference>
<keyword evidence="8" id="KW-1185">Reference proteome</keyword>
<evidence type="ECO:0000256" key="3">
    <source>
        <dbReference type="ARBA" id="ARBA00022729"/>
    </source>
</evidence>
<feature type="domain" description="Serpin" evidence="6">
    <location>
        <begin position="20"/>
        <end position="380"/>
    </location>
</feature>
<evidence type="ECO:0000256" key="2">
    <source>
        <dbReference type="ARBA" id="ARBA00022690"/>
    </source>
</evidence>
<dbReference type="SUPFAM" id="SSF56574">
    <property type="entry name" value="Serpins"/>
    <property type="match status" value="1"/>
</dbReference>
<dbReference type="SMART" id="SM00093">
    <property type="entry name" value="SERPIN"/>
    <property type="match status" value="1"/>
</dbReference>
<sequence length="396" mass="44014">MADSNTLDAQFVAQSNSFATKLYQAISAKSVGENVVISPFSISACLSLAAMGASGPTAEEMYSVLQYGTPKEKQTVADNYRRLLTRLATDSTVNVANKIYVMQNYAVKSAFNAIATDSFQSEAEAVNFAESVAAAKKINGWVEEKTNNKIKDLISPDVLDELSRMVLVNAVHFKGTWTYQFDPQLTRPLPFWTSETESRPVPMMNIKKNFAYNNFEQHGFSALELTYGASDMTMLIMLPNERTGLAALEEKLSSLNLADLTSQMHKQEVEVFLPKFKIEFTRDLNDDLKTLGMGRMFSDSAEFPDLLEENEPLKVSKVVHKAFIEVNEEGTEAAAATAAVVRVKRALINKLKVRIDRPFLYVLLMGSPRQAAFIGRYVNPPADQSDVTGVNRRDEL</sequence>
<keyword evidence="4" id="KW-0722">Serine protease inhibitor</keyword>
<reference evidence="7" key="2">
    <citation type="submission" date="2020-05" db="UniProtKB">
        <authorList>
            <consortium name="EnsemblMetazoa"/>
        </authorList>
    </citation>
    <scope>IDENTIFICATION</scope>
    <source>
        <strain evidence="7">maculatus3</strain>
    </source>
</reference>